<dbReference type="RefSeq" id="WP_090733911.1">
    <property type="nucleotide sequence ID" value="NZ_FOHO01000004.1"/>
</dbReference>
<feature type="binding site" evidence="14">
    <location>
        <position position="145"/>
    </location>
    <ligand>
        <name>ATP</name>
        <dbReference type="ChEBI" id="CHEBI:30616"/>
    </ligand>
</feature>
<comment type="catalytic activity">
    <reaction evidence="12 13">
        <text>L-threonine + hydrogencarbonate + ATP = L-threonylcarbamoyladenylate + diphosphate + H2O</text>
        <dbReference type="Rhea" id="RHEA:36407"/>
        <dbReference type="ChEBI" id="CHEBI:15377"/>
        <dbReference type="ChEBI" id="CHEBI:17544"/>
        <dbReference type="ChEBI" id="CHEBI:30616"/>
        <dbReference type="ChEBI" id="CHEBI:33019"/>
        <dbReference type="ChEBI" id="CHEBI:57926"/>
        <dbReference type="ChEBI" id="CHEBI:73682"/>
        <dbReference type="EC" id="2.7.7.87"/>
    </reaction>
</comment>
<dbReference type="PANTHER" id="PTHR17490">
    <property type="entry name" value="SUA5"/>
    <property type="match status" value="1"/>
</dbReference>
<keyword evidence="6 13" id="KW-0808">Transferase</keyword>
<dbReference type="PANTHER" id="PTHR17490:SF16">
    <property type="entry name" value="THREONYLCARBAMOYL-AMP SYNTHASE"/>
    <property type="match status" value="1"/>
</dbReference>
<evidence type="ECO:0000256" key="13">
    <source>
        <dbReference type="PIRNR" id="PIRNR004930"/>
    </source>
</evidence>
<dbReference type="NCBIfam" id="TIGR00057">
    <property type="entry name" value="L-threonylcarbamoyladenylate synthase"/>
    <property type="match status" value="1"/>
</dbReference>
<dbReference type="OrthoDB" id="9814580at2"/>
<dbReference type="InterPro" id="IPR006070">
    <property type="entry name" value="Sua5-like_dom"/>
</dbReference>
<feature type="binding site" evidence="14">
    <location>
        <position position="57"/>
    </location>
    <ligand>
        <name>ATP</name>
        <dbReference type="ChEBI" id="CHEBI:30616"/>
    </ligand>
</feature>
<comment type="subcellular location">
    <subcellularLocation>
        <location evidence="1 13">Cytoplasm</location>
    </subcellularLocation>
</comment>
<evidence type="ECO:0000313" key="17">
    <source>
        <dbReference type="Proteomes" id="UP000199180"/>
    </source>
</evidence>
<evidence type="ECO:0000256" key="6">
    <source>
        <dbReference type="ARBA" id="ARBA00022679"/>
    </source>
</evidence>
<comment type="function">
    <text evidence="13">Required for the formation of a threonylcarbamoyl group on adenosine at position 37 (t(6)A37) in tRNAs that read codons beginning with adenine.</text>
</comment>
<keyword evidence="10 13" id="KW-0067">ATP-binding</keyword>
<evidence type="ECO:0000256" key="4">
    <source>
        <dbReference type="ARBA" id="ARBA00015492"/>
    </source>
</evidence>
<dbReference type="InterPro" id="IPR017945">
    <property type="entry name" value="DHBP_synth_RibB-like_a/b_dom"/>
</dbReference>
<feature type="binding site" evidence="14">
    <location>
        <position position="116"/>
    </location>
    <ligand>
        <name>L-threonine</name>
        <dbReference type="ChEBI" id="CHEBI:57926"/>
    </ligand>
</feature>
<feature type="binding site" evidence="14">
    <location>
        <position position="135"/>
    </location>
    <ligand>
        <name>L-threonine</name>
        <dbReference type="ChEBI" id="CHEBI:57926"/>
    </ligand>
</feature>
<keyword evidence="8 13" id="KW-0548">Nucleotidyltransferase</keyword>
<dbReference type="GO" id="GO:0000049">
    <property type="term" value="F:tRNA binding"/>
    <property type="evidence" value="ECO:0007669"/>
    <property type="project" value="TreeGrafter"/>
</dbReference>
<evidence type="ECO:0000256" key="2">
    <source>
        <dbReference type="ARBA" id="ARBA00007663"/>
    </source>
</evidence>
<feature type="binding site" evidence="14">
    <location>
        <position position="30"/>
    </location>
    <ligand>
        <name>L-threonine</name>
        <dbReference type="ChEBI" id="CHEBI:57926"/>
    </ligand>
</feature>
<evidence type="ECO:0000313" key="16">
    <source>
        <dbReference type="EMBL" id="SET34900.1"/>
    </source>
</evidence>
<dbReference type="Proteomes" id="UP000199180">
    <property type="component" value="Unassembled WGS sequence"/>
</dbReference>
<dbReference type="SUPFAM" id="SSF55821">
    <property type="entry name" value="YrdC/RibB"/>
    <property type="match status" value="1"/>
</dbReference>
<dbReference type="GO" id="GO:0003725">
    <property type="term" value="F:double-stranded RNA binding"/>
    <property type="evidence" value="ECO:0007669"/>
    <property type="project" value="UniProtKB-UniRule"/>
</dbReference>
<feature type="domain" description="YrdC-like" evidence="15">
    <location>
        <begin position="8"/>
        <end position="193"/>
    </location>
</feature>
<evidence type="ECO:0000256" key="1">
    <source>
        <dbReference type="ARBA" id="ARBA00004496"/>
    </source>
</evidence>
<dbReference type="AlphaFoldDB" id="A0A1I0DQQ9"/>
<protein>
    <recommendedName>
        <fullName evidence="4 13">Threonylcarbamoyl-AMP synthase</fullName>
        <shortName evidence="13">TC-AMP synthase</shortName>
        <ecNumber evidence="3 13">2.7.7.87</ecNumber>
    </recommendedName>
    <alternativeName>
        <fullName evidence="11 13">L-threonylcarbamoyladenylate synthase</fullName>
    </alternativeName>
</protein>
<comment type="similarity">
    <text evidence="2 13">Belongs to the SUA5 family.</text>
</comment>
<name>A0A1I0DQQ9_9RHOB</name>
<dbReference type="InterPro" id="IPR010923">
    <property type="entry name" value="T(6)A37_SUA5"/>
</dbReference>
<dbReference type="Pfam" id="PF03481">
    <property type="entry name" value="Sua5_C"/>
    <property type="match status" value="1"/>
</dbReference>
<evidence type="ECO:0000256" key="7">
    <source>
        <dbReference type="ARBA" id="ARBA00022694"/>
    </source>
</evidence>
<dbReference type="STRING" id="364199.SAMN04489858_104263"/>
<dbReference type="GO" id="GO:0005524">
    <property type="term" value="F:ATP binding"/>
    <property type="evidence" value="ECO:0007669"/>
    <property type="project" value="UniProtKB-UniRule"/>
</dbReference>
<feature type="binding site" evidence="14">
    <location>
        <position position="137"/>
    </location>
    <ligand>
        <name>ATP</name>
        <dbReference type="ChEBI" id="CHEBI:30616"/>
    </ligand>
</feature>
<dbReference type="InterPro" id="IPR050156">
    <property type="entry name" value="TC-AMP_synthase_SUA5"/>
</dbReference>
<dbReference type="GO" id="GO:0008033">
    <property type="term" value="P:tRNA processing"/>
    <property type="evidence" value="ECO:0007669"/>
    <property type="project" value="UniProtKB-KW"/>
</dbReference>
<keyword evidence="5 13" id="KW-0963">Cytoplasm</keyword>
<sequence length="318" mass="32721">MILPSTAPDALTRAVDTLSAGGLVALPTETVYGLAGLSTSAGSIAKIYEAKRRPHTNPLISHVSGIEMAERFVIMDPVSRRLAQAMWPGPLTLILPLRPGGIDRSSTNGQELAAIRAPAGFAHQVITRLDAPLAAPSANTSGKISPTTAQHVAEDLGARVDLIIDGGPASLGVESTVVRVLPDGVAILRPGALSADMVAELAGVPLIGAGAGDNELSPGTLQSHYAPDAAMRLNADHVQPGEVLLNFGARQIAGTRQAAAVLDLSPKGDLSEAARNLFTYLHRADETGAAMIAVAPIPQSGIGVAINDRLQRAAAPRD</sequence>
<dbReference type="Gene3D" id="3.90.870.10">
    <property type="entry name" value="DHBP synthase"/>
    <property type="match status" value="1"/>
</dbReference>
<evidence type="ECO:0000256" key="9">
    <source>
        <dbReference type="ARBA" id="ARBA00022741"/>
    </source>
</evidence>
<feature type="binding site" evidence="14">
    <location>
        <position position="62"/>
    </location>
    <ligand>
        <name>L-threonine</name>
        <dbReference type="ChEBI" id="CHEBI:57926"/>
    </ligand>
</feature>
<evidence type="ECO:0000256" key="14">
    <source>
        <dbReference type="PIRSR" id="PIRSR004930-1"/>
    </source>
</evidence>
<keyword evidence="9 13" id="KW-0547">Nucleotide-binding</keyword>
<gene>
    <name evidence="16" type="ORF">SAMN04489858_104263</name>
</gene>
<evidence type="ECO:0000256" key="11">
    <source>
        <dbReference type="ARBA" id="ARBA00029774"/>
    </source>
</evidence>
<dbReference type="Pfam" id="PF01300">
    <property type="entry name" value="Sua5_yciO_yrdC"/>
    <property type="match status" value="1"/>
</dbReference>
<feature type="binding site" evidence="14">
    <location>
        <position position="175"/>
    </location>
    <ligand>
        <name>L-threonine</name>
        <dbReference type="ChEBI" id="CHEBI:57926"/>
    </ligand>
</feature>
<proteinExistence type="inferred from homology"/>
<evidence type="ECO:0000259" key="15">
    <source>
        <dbReference type="PROSITE" id="PS51163"/>
    </source>
</evidence>
<accession>A0A1I0DQQ9</accession>
<reference evidence="16 17" key="1">
    <citation type="submission" date="2016-10" db="EMBL/GenBank/DDBJ databases">
        <authorList>
            <person name="de Groot N.N."/>
        </authorList>
    </citation>
    <scope>NUCLEOTIDE SEQUENCE [LARGE SCALE GENOMIC DNA]</scope>
    <source>
        <strain evidence="16 17">DSM 17862</strain>
    </source>
</reference>
<dbReference type="PROSITE" id="PS51163">
    <property type="entry name" value="YRDC"/>
    <property type="match status" value="1"/>
</dbReference>
<dbReference type="EMBL" id="FOHO01000004">
    <property type="protein sequence ID" value="SET34900.1"/>
    <property type="molecule type" value="Genomic_DNA"/>
</dbReference>
<keyword evidence="7 13" id="KW-0819">tRNA processing</keyword>
<feature type="binding site" evidence="14">
    <location>
        <position position="53"/>
    </location>
    <ligand>
        <name>ATP</name>
        <dbReference type="ChEBI" id="CHEBI:30616"/>
    </ligand>
</feature>
<organism evidence="16 17">
    <name type="scientific">Paracoccus homiensis</name>
    <dbReference type="NCBI Taxonomy" id="364199"/>
    <lineage>
        <taxon>Bacteria</taxon>
        <taxon>Pseudomonadati</taxon>
        <taxon>Pseudomonadota</taxon>
        <taxon>Alphaproteobacteria</taxon>
        <taxon>Rhodobacterales</taxon>
        <taxon>Paracoccaceae</taxon>
        <taxon>Paracoccus</taxon>
    </lineage>
</organism>
<keyword evidence="17" id="KW-1185">Reference proteome</keyword>
<dbReference type="GO" id="GO:0005737">
    <property type="term" value="C:cytoplasm"/>
    <property type="evidence" value="ECO:0007669"/>
    <property type="project" value="UniProtKB-SubCell"/>
</dbReference>
<evidence type="ECO:0000256" key="10">
    <source>
        <dbReference type="ARBA" id="ARBA00022840"/>
    </source>
</evidence>
<evidence type="ECO:0000256" key="8">
    <source>
        <dbReference type="ARBA" id="ARBA00022695"/>
    </source>
</evidence>
<dbReference type="EC" id="2.7.7.87" evidence="3 13"/>
<dbReference type="GO" id="GO:0006450">
    <property type="term" value="P:regulation of translational fidelity"/>
    <property type="evidence" value="ECO:0007669"/>
    <property type="project" value="TreeGrafter"/>
</dbReference>
<dbReference type="Gene3D" id="3.40.50.11030">
    <property type="entry name" value="Threonylcarbamoyl-AMP synthase, C-terminal domain"/>
    <property type="match status" value="1"/>
</dbReference>
<evidence type="ECO:0000256" key="5">
    <source>
        <dbReference type="ARBA" id="ARBA00022490"/>
    </source>
</evidence>
<dbReference type="PIRSF" id="PIRSF004930">
    <property type="entry name" value="Tln_factor_SUA5"/>
    <property type="match status" value="1"/>
</dbReference>
<evidence type="ECO:0000256" key="3">
    <source>
        <dbReference type="ARBA" id="ARBA00012584"/>
    </source>
</evidence>
<dbReference type="InterPro" id="IPR038385">
    <property type="entry name" value="Sua5/YwlC_C"/>
</dbReference>
<dbReference type="GO" id="GO:0061710">
    <property type="term" value="F:L-threonylcarbamoyladenylate synthase"/>
    <property type="evidence" value="ECO:0007669"/>
    <property type="project" value="UniProtKB-EC"/>
</dbReference>
<feature type="binding site" evidence="14">
    <location>
        <position position="189"/>
    </location>
    <ligand>
        <name>ATP</name>
        <dbReference type="ChEBI" id="CHEBI:30616"/>
    </ligand>
</feature>
<dbReference type="InterPro" id="IPR005145">
    <property type="entry name" value="Sua5_C"/>
</dbReference>
<evidence type="ECO:0000256" key="12">
    <source>
        <dbReference type="ARBA" id="ARBA00048366"/>
    </source>
</evidence>
<feature type="binding site" evidence="14">
    <location>
        <position position="225"/>
    </location>
    <ligand>
        <name>ATP</name>
        <dbReference type="ChEBI" id="CHEBI:30616"/>
    </ligand>
</feature>